<dbReference type="OrthoDB" id="4095816at2759"/>
<feature type="repeat" description="TPR" evidence="3">
    <location>
        <begin position="295"/>
        <end position="328"/>
    </location>
</feature>
<dbReference type="SMART" id="SM00671">
    <property type="entry name" value="SEL1"/>
    <property type="match status" value="6"/>
</dbReference>
<dbReference type="Gene3D" id="1.25.40.10">
    <property type="entry name" value="Tetratricopeptide repeat domain"/>
    <property type="match status" value="1"/>
</dbReference>
<dbReference type="GO" id="GO:0051285">
    <property type="term" value="C:cell cortex of cell tip"/>
    <property type="evidence" value="ECO:0007669"/>
    <property type="project" value="EnsemblFungi"/>
</dbReference>
<sequence>MQRNNLKHREGTNKYTPGMANSAVSVAATRSHSNFPGRDRSKISMNHPNDSHLSAIQDFYISSIQSSIPFESDAIIPAYGIGDMIVPEINENVLNPALGSQVSLARPHFQYAMPNISSSSVMSTIKRATNSSEIPRSSSGTSRFASSLSVAQTSHEDPRSHRQHNASPLQKQVQYDIPFALPITGEEQLVWLQQNEEAAHSNEPEAALEWAEFALNCCAIEIPYYQTNRPDSQTLEALEQVCTFALTTIRDFASQGNIRAIYDDARTYEVGIFDVCSDIDQAWQMYADSAAQGHARSLYRLGVILEEQGDLEGAVQYFERGIEENDTACCWRLGLLILEGELDNMGYAEQRSRGVDLIRQSAKYADADSPSGLYSYGLLLLHEHPGFVDLDAENVQVERDEHTAVRSFAKAAFLGNSSAQLRMGAVFEFGKYGLPLNPEYSVLYYTLASRQGETEADVALSKWYLHGGHNVPKDADLSYEHASKAAVAGNATGQFITGYIEEMRGNIDDAINWYSAAASNAHEEAQDRLQKIQRKRSHASQAAQAPPNEEPVAQAPRTVSELKKASVRASKEITSVAQNNPTAAKGASSSLGNRHSSKTKKNGCTIM</sequence>
<organism evidence="5 7">
    <name type="scientific">Schizosaccharomyces japonicus (strain yFS275 / FY16936)</name>
    <name type="common">Fission yeast</name>
    <dbReference type="NCBI Taxonomy" id="402676"/>
    <lineage>
        <taxon>Eukaryota</taxon>
        <taxon>Fungi</taxon>
        <taxon>Dikarya</taxon>
        <taxon>Ascomycota</taxon>
        <taxon>Taphrinomycotina</taxon>
        <taxon>Schizosaccharomycetes</taxon>
        <taxon>Schizosaccharomycetales</taxon>
        <taxon>Schizosaccharomycetaceae</taxon>
        <taxon>Schizosaccharomyces</taxon>
    </lineage>
</organism>
<evidence type="ECO:0000313" key="5">
    <source>
        <dbReference type="EMBL" id="EEB06411.1"/>
    </source>
</evidence>
<evidence type="ECO:0000313" key="6">
    <source>
        <dbReference type="JaponicusDB" id="SJAG_01453"/>
    </source>
</evidence>
<dbReference type="InterPro" id="IPR013105">
    <property type="entry name" value="TPR_2"/>
</dbReference>
<proteinExistence type="predicted"/>
<dbReference type="OMA" id="NDSASCW"/>
<dbReference type="GeneID" id="7051410"/>
<evidence type="ECO:0000256" key="1">
    <source>
        <dbReference type="ARBA" id="ARBA00022737"/>
    </source>
</evidence>
<keyword evidence="1" id="KW-0677">Repeat</keyword>
<accession>B6JXZ3</accession>
<dbReference type="Proteomes" id="UP000001744">
    <property type="component" value="Unassembled WGS sequence"/>
</dbReference>
<dbReference type="EMBL" id="KE651168">
    <property type="protein sequence ID" value="EEB06411.1"/>
    <property type="molecule type" value="Genomic_DNA"/>
</dbReference>
<evidence type="ECO:0000313" key="7">
    <source>
        <dbReference type="Proteomes" id="UP000001744"/>
    </source>
</evidence>
<reference evidence="5 7" key="1">
    <citation type="journal article" date="2011" name="Science">
        <title>Comparative functional genomics of the fission yeasts.</title>
        <authorList>
            <person name="Rhind N."/>
            <person name="Chen Z."/>
            <person name="Yassour M."/>
            <person name="Thompson D.A."/>
            <person name="Haas B.J."/>
            <person name="Habib N."/>
            <person name="Wapinski I."/>
            <person name="Roy S."/>
            <person name="Lin M.F."/>
            <person name="Heiman D.I."/>
            <person name="Young S.K."/>
            <person name="Furuya K."/>
            <person name="Guo Y."/>
            <person name="Pidoux A."/>
            <person name="Chen H.M."/>
            <person name="Robbertse B."/>
            <person name="Goldberg J.M."/>
            <person name="Aoki K."/>
            <person name="Bayne E.H."/>
            <person name="Berlin A.M."/>
            <person name="Desjardins C.A."/>
            <person name="Dobbs E."/>
            <person name="Dukaj L."/>
            <person name="Fan L."/>
            <person name="FitzGerald M.G."/>
            <person name="French C."/>
            <person name="Gujja S."/>
            <person name="Hansen K."/>
            <person name="Keifenheim D."/>
            <person name="Levin J.Z."/>
            <person name="Mosher R.A."/>
            <person name="Mueller C.A."/>
            <person name="Pfiffner J."/>
            <person name="Priest M."/>
            <person name="Russ C."/>
            <person name="Smialowska A."/>
            <person name="Swoboda P."/>
            <person name="Sykes S.M."/>
            <person name="Vaughn M."/>
            <person name="Vengrova S."/>
            <person name="Yoder R."/>
            <person name="Zeng Q."/>
            <person name="Allshire R."/>
            <person name="Baulcombe D."/>
            <person name="Birren B.W."/>
            <person name="Brown W."/>
            <person name="Ekwall K."/>
            <person name="Kellis M."/>
            <person name="Leatherwood J."/>
            <person name="Levin H."/>
            <person name="Margalit H."/>
            <person name="Martienssen R."/>
            <person name="Nieduszynski C.A."/>
            <person name="Spatafora J.W."/>
            <person name="Friedman N."/>
            <person name="Dalgaard J.Z."/>
            <person name="Baumann P."/>
            <person name="Niki H."/>
            <person name="Regev A."/>
            <person name="Nusbaum C."/>
        </authorList>
    </citation>
    <scope>NUCLEOTIDE SEQUENCE [LARGE SCALE GENOMIC DNA]</scope>
    <source>
        <strain evidence="7">yFS275 / FY16936</strain>
    </source>
</reference>
<dbReference type="SUPFAM" id="SSF81901">
    <property type="entry name" value="HCP-like"/>
    <property type="match status" value="2"/>
</dbReference>
<dbReference type="VEuPathDB" id="FungiDB:SJAG_01453"/>
<dbReference type="PANTHER" id="PTHR46430:SF2">
    <property type="entry name" value="CHITIN SYNTHASE REGULATORY FACTOR 4"/>
    <property type="match status" value="1"/>
</dbReference>
<feature type="region of interest" description="Disordered" evidence="4">
    <location>
        <begin position="524"/>
        <end position="607"/>
    </location>
</feature>
<feature type="compositionally biased region" description="Polar residues" evidence="4">
    <location>
        <begin position="127"/>
        <end position="136"/>
    </location>
</feature>
<dbReference type="STRING" id="402676.B6JXZ3"/>
<keyword evidence="2 3" id="KW-0802">TPR repeat</keyword>
<dbReference type="Pfam" id="PF08238">
    <property type="entry name" value="Sel1"/>
    <property type="match status" value="4"/>
</dbReference>
<dbReference type="InterPro" id="IPR006597">
    <property type="entry name" value="Sel1-like"/>
</dbReference>
<dbReference type="JaponicusDB" id="SJAG_01453">
    <property type="gene designation" value="chr4"/>
</dbReference>
<dbReference type="InterPro" id="IPR019734">
    <property type="entry name" value="TPR_rpt"/>
</dbReference>
<dbReference type="GO" id="GO:0031505">
    <property type="term" value="P:fungal-type cell wall organization"/>
    <property type="evidence" value="ECO:0000318"/>
    <property type="project" value="GO_Central"/>
</dbReference>
<dbReference type="PROSITE" id="PS50005">
    <property type="entry name" value="TPR"/>
    <property type="match status" value="1"/>
</dbReference>
<dbReference type="GO" id="GO:0000935">
    <property type="term" value="C:division septum"/>
    <property type="evidence" value="ECO:0007669"/>
    <property type="project" value="EnsemblFungi"/>
</dbReference>
<keyword evidence="7" id="KW-1185">Reference proteome</keyword>
<dbReference type="PANTHER" id="PTHR46430">
    <property type="entry name" value="PROTEIN SKT5-RELATED"/>
    <property type="match status" value="1"/>
</dbReference>
<dbReference type="RefSeq" id="XP_002172704.1">
    <property type="nucleotide sequence ID" value="XM_002172668.2"/>
</dbReference>
<dbReference type="Pfam" id="PF07719">
    <property type="entry name" value="TPR_2"/>
    <property type="match status" value="1"/>
</dbReference>
<evidence type="ECO:0000256" key="2">
    <source>
        <dbReference type="ARBA" id="ARBA00022803"/>
    </source>
</evidence>
<dbReference type="HOGENOM" id="CLU_425233_0_0_1"/>
<dbReference type="SMART" id="SM00028">
    <property type="entry name" value="TPR"/>
    <property type="match status" value="2"/>
</dbReference>
<dbReference type="AlphaFoldDB" id="B6JXZ3"/>
<feature type="compositionally biased region" description="Polar residues" evidence="4">
    <location>
        <begin position="572"/>
        <end position="594"/>
    </location>
</feature>
<feature type="compositionally biased region" description="Low complexity" evidence="4">
    <location>
        <begin position="137"/>
        <end position="149"/>
    </location>
</feature>
<dbReference type="eggNOG" id="KOG1550">
    <property type="taxonomic scope" value="Eukaryota"/>
</dbReference>
<dbReference type="GO" id="GO:0070880">
    <property type="term" value="P:fungal-type cell wall beta-glucan biosynthetic process"/>
    <property type="evidence" value="ECO:0007669"/>
    <property type="project" value="EnsemblFungi"/>
</dbReference>
<protein>
    <submittedName>
        <fullName evidence="5">1,3-beta-glucan synthase regulatory factor Chf3/Chr4</fullName>
    </submittedName>
</protein>
<dbReference type="GO" id="GO:0000148">
    <property type="term" value="C:1,3-beta-D-glucan synthase complex"/>
    <property type="evidence" value="ECO:0007669"/>
    <property type="project" value="EnsemblFungi"/>
</dbReference>
<dbReference type="InterPro" id="IPR011990">
    <property type="entry name" value="TPR-like_helical_dom_sf"/>
</dbReference>
<name>B6JXZ3_SCHJY</name>
<feature type="region of interest" description="Disordered" evidence="4">
    <location>
        <begin position="127"/>
        <end position="168"/>
    </location>
</feature>
<evidence type="ECO:0000256" key="3">
    <source>
        <dbReference type="PROSITE-ProRule" id="PRU00339"/>
    </source>
</evidence>
<dbReference type="InterPro" id="IPR051726">
    <property type="entry name" value="Chitin_Synth_Reg"/>
</dbReference>
<gene>
    <name evidence="6" type="primary">chr4</name>
    <name evidence="5" type="ORF">SJAG_01453</name>
</gene>
<evidence type="ECO:0000256" key="4">
    <source>
        <dbReference type="SAM" id="MobiDB-lite"/>
    </source>
</evidence>
<dbReference type="GO" id="GO:0140278">
    <property type="term" value="P:mitotic division septum assembly"/>
    <property type="evidence" value="ECO:0007669"/>
    <property type="project" value="EnsemblFungi"/>
</dbReference>